<evidence type="ECO:0000313" key="2">
    <source>
        <dbReference type="Proteomes" id="UP001290455"/>
    </source>
</evidence>
<dbReference type="SUPFAM" id="SSF52540">
    <property type="entry name" value="P-loop containing nucleoside triphosphate hydrolases"/>
    <property type="match status" value="2"/>
</dbReference>
<dbReference type="EMBL" id="JAXOFX010000028">
    <property type="protein sequence ID" value="MDZ5474544.1"/>
    <property type="molecule type" value="Genomic_DNA"/>
</dbReference>
<organism evidence="1 2">
    <name type="scientific">Robertmurraya mangrovi</name>
    <dbReference type="NCBI Taxonomy" id="3098077"/>
    <lineage>
        <taxon>Bacteria</taxon>
        <taxon>Bacillati</taxon>
        <taxon>Bacillota</taxon>
        <taxon>Bacilli</taxon>
        <taxon>Bacillales</taxon>
        <taxon>Bacillaceae</taxon>
        <taxon>Robertmurraya</taxon>
    </lineage>
</organism>
<gene>
    <name evidence="1" type="ORF">SM124_22980</name>
</gene>
<sequence>MNKKLVLVEGLPGSGKTTTATMVESVLKEMGLTTELYLEGNLDHPADYEAVASFTEEEFNILKEDSAYASFFENNGSYFREGPYYLVRYLKLKNEYKDEFPYELLERLSKNDIYELPFEQNEEIITASWRNFASKAVEEEKVYIFECCFIQNPVTVGMIKYGLPKEKSVQYVERLQKSVESLNPLLIYVHQDDIEFTFSKAVEERPKEWSDGFMHYYTQQGYGKNQNLEGFSGTVEVLKARRELEGEIIDQLNMQSFVLNNTKYNKDESTKLIRDVLTKYFSS</sequence>
<dbReference type="NCBIfam" id="NF005250">
    <property type="entry name" value="PRK06761.1"/>
    <property type="match status" value="1"/>
</dbReference>
<keyword evidence="2" id="KW-1185">Reference proteome</keyword>
<dbReference type="RefSeq" id="WP_322448827.1">
    <property type="nucleotide sequence ID" value="NZ_JAXOFX010000028.1"/>
</dbReference>
<accession>A0ABU5J551</accession>
<dbReference type="InterPro" id="IPR027417">
    <property type="entry name" value="P-loop_NTPase"/>
</dbReference>
<evidence type="ECO:0008006" key="3">
    <source>
        <dbReference type="Google" id="ProtNLM"/>
    </source>
</evidence>
<comment type="caution">
    <text evidence="1">The sequence shown here is derived from an EMBL/GenBank/DDBJ whole genome shotgun (WGS) entry which is preliminary data.</text>
</comment>
<evidence type="ECO:0000313" key="1">
    <source>
        <dbReference type="EMBL" id="MDZ5474544.1"/>
    </source>
</evidence>
<proteinExistence type="predicted"/>
<reference evidence="1 2" key="1">
    <citation type="submission" date="2023-11" db="EMBL/GenBank/DDBJ databases">
        <title>Bacillus jintuensis, isolated from a mudflat on the Beibu Gulf coast.</title>
        <authorList>
            <person name="Li M."/>
        </authorList>
    </citation>
    <scope>NUCLEOTIDE SEQUENCE [LARGE SCALE GENOMIC DNA]</scope>
    <source>
        <strain evidence="1 2">31A1R</strain>
    </source>
</reference>
<dbReference type="Proteomes" id="UP001290455">
    <property type="component" value="Unassembled WGS sequence"/>
</dbReference>
<protein>
    <recommendedName>
        <fullName evidence="3">AAA domain-containing protein</fullName>
    </recommendedName>
</protein>
<name>A0ABU5J551_9BACI</name>
<dbReference type="Gene3D" id="3.40.50.300">
    <property type="entry name" value="P-loop containing nucleotide triphosphate hydrolases"/>
    <property type="match status" value="1"/>
</dbReference>